<accession>A0A7I8DQG3</accession>
<evidence type="ECO:0008006" key="4">
    <source>
        <dbReference type="Google" id="ProtNLM"/>
    </source>
</evidence>
<dbReference type="KEGG" id="acht:bsdcttw_25520"/>
<sequence length="139" mass="16759">MDTVVSKLTVLFEDPFWLGIYERENEGKYEACRMIFGSEPKDYEIFAFLLNHYSGFRFSPSMKTERKSDSRVNPKRLKRIINKELRDRGFPSKAKQVLKLQQEENKTVRKSHSRQQKEEEENRQFLLHQQKRKNKHKGH</sequence>
<reference evidence="2 3" key="2">
    <citation type="submission" date="2020-08" db="EMBL/GenBank/DDBJ databases">
        <authorList>
            <person name="Ueki A."/>
            <person name="Tonouchi A."/>
        </authorList>
    </citation>
    <scope>NUCLEOTIDE SEQUENCE [LARGE SCALE GENOMIC DNA]</scope>
    <source>
        <strain evidence="2 3">CTTW</strain>
    </source>
</reference>
<dbReference type="Proteomes" id="UP000515703">
    <property type="component" value="Chromosome"/>
</dbReference>
<dbReference type="PIRSF" id="PIRSF021328">
    <property type="entry name" value="UCP021328"/>
    <property type="match status" value="1"/>
</dbReference>
<feature type="region of interest" description="Disordered" evidence="1">
    <location>
        <begin position="83"/>
        <end position="139"/>
    </location>
</feature>
<dbReference type="InterPro" id="IPR016787">
    <property type="entry name" value="UCP021328"/>
</dbReference>
<name>A0A7I8DQG3_9FIRM</name>
<organism evidence="2 3">
    <name type="scientific">Anaerocolumna chitinilytica</name>
    <dbReference type="NCBI Taxonomy" id="1727145"/>
    <lineage>
        <taxon>Bacteria</taxon>
        <taxon>Bacillati</taxon>
        <taxon>Bacillota</taxon>
        <taxon>Clostridia</taxon>
        <taxon>Lachnospirales</taxon>
        <taxon>Lachnospiraceae</taxon>
        <taxon>Anaerocolumna</taxon>
    </lineage>
</organism>
<evidence type="ECO:0000313" key="2">
    <source>
        <dbReference type="EMBL" id="BCJ99511.1"/>
    </source>
</evidence>
<dbReference type="RefSeq" id="WP_185255275.1">
    <property type="nucleotide sequence ID" value="NZ_AP023368.1"/>
</dbReference>
<dbReference type="EMBL" id="AP023368">
    <property type="protein sequence ID" value="BCJ99511.1"/>
    <property type="molecule type" value="Genomic_DNA"/>
</dbReference>
<feature type="compositionally biased region" description="Basic residues" evidence="1">
    <location>
        <begin position="129"/>
        <end position="139"/>
    </location>
</feature>
<protein>
    <recommendedName>
        <fullName evidence="4">DUF2992 family protein</fullName>
    </recommendedName>
</protein>
<evidence type="ECO:0000313" key="3">
    <source>
        <dbReference type="Proteomes" id="UP000515703"/>
    </source>
</evidence>
<gene>
    <name evidence="2" type="ORF">bsdcttw_25520</name>
</gene>
<dbReference type="AlphaFoldDB" id="A0A7I8DQG3"/>
<dbReference type="Pfam" id="PF11208">
    <property type="entry name" value="DUF2992"/>
    <property type="match status" value="1"/>
</dbReference>
<proteinExistence type="predicted"/>
<reference evidence="2 3" key="1">
    <citation type="submission" date="2020-08" db="EMBL/GenBank/DDBJ databases">
        <title>Draft genome sequencing of an Anaerocolumna strain isolated from anoxic soil subjected to BSD treatment.</title>
        <authorList>
            <person name="Uek A."/>
            <person name="Tonouchi A."/>
        </authorList>
    </citation>
    <scope>NUCLEOTIDE SEQUENCE [LARGE SCALE GENOMIC DNA]</scope>
    <source>
        <strain evidence="2 3">CTTW</strain>
    </source>
</reference>
<evidence type="ECO:0000256" key="1">
    <source>
        <dbReference type="SAM" id="MobiDB-lite"/>
    </source>
</evidence>
<keyword evidence="3" id="KW-1185">Reference proteome</keyword>